<sequence length="88" mass="9941">MFLTIVVRGRGKQSDGGTFIGSTFFTLLEDGSFNLPEDQNLPHSHTTLPNVLIGDETYPLKPYLMRSYTNNYLTPRNQNFNTRLSTAV</sequence>
<reference evidence="1 2" key="1">
    <citation type="submission" date="2023-02" db="EMBL/GenBank/DDBJ databases">
        <title>LHISI_Scaffold_Assembly.</title>
        <authorList>
            <person name="Stuart O.P."/>
            <person name="Cleave R."/>
            <person name="Magrath M.J.L."/>
            <person name="Mikheyev A.S."/>
        </authorList>
    </citation>
    <scope>NUCLEOTIDE SEQUENCE [LARGE SCALE GENOMIC DNA]</scope>
    <source>
        <strain evidence="1">Daus_M_001</strain>
        <tissue evidence="1">Leg muscle</tissue>
    </source>
</reference>
<dbReference type="EMBL" id="JARBHB010000009">
    <property type="protein sequence ID" value="KAJ8876217.1"/>
    <property type="molecule type" value="Genomic_DNA"/>
</dbReference>
<dbReference type="Proteomes" id="UP001159363">
    <property type="component" value="Chromosome 8"/>
</dbReference>
<evidence type="ECO:0000313" key="1">
    <source>
        <dbReference type="EMBL" id="KAJ8876217.1"/>
    </source>
</evidence>
<organism evidence="1 2">
    <name type="scientific">Dryococelus australis</name>
    <dbReference type="NCBI Taxonomy" id="614101"/>
    <lineage>
        <taxon>Eukaryota</taxon>
        <taxon>Metazoa</taxon>
        <taxon>Ecdysozoa</taxon>
        <taxon>Arthropoda</taxon>
        <taxon>Hexapoda</taxon>
        <taxon>Insecta</taxon>
        <taxon>Pterygota</taxon>
        <taxon>Neoptera</taxon>
        <taxon>Polyneoptera</taxon>
        <taxon>Phasmatodea</taxon>
        <taxon>Verophasmatodea</taxon>
        <taxon>Anareolatae</taxon>
        <taxon>Phasmatidae</taxon>
        <taxon>Eurycanthinae</taxon>
        <taxon>Dryococelus</taxon>
    </lineage>
</organism>
<evidence type="ECO:0008006" key="3">
    <source>
        <dbReference type="Google" id="ProtNLM"/>
    </source>
</evidence>
<protein>
    <recommendedName>
        <fullName evidence="3">DDE Tnp4 domain-containing protein</fullName>
    </recommendedName>
</protein>
<name>A0ABQ9GW31_9NEOP</name>
<accession>A0ABQ9GW31</accession>
<evidence type="ECO:0000313" key="2">
    <source>
        <dbReference type="Proteomes" id="UP001159363"/>
    </source>
</evidence>
<comment type="caution">
    <text evidence="1">The sequence shown here is derived from an EMBL/GenBank/DDBJ whole genome shotgun (WGS) entry which is preliminary data.</text>
</comment>
<keyword evidence="2" id="KW-1185">Reference proteome</keyword>
<gene>
    <name evidence="1" type="ORF">PR048_024127</name>
</gene>
<proteinExistence type="predicted"/>